<dbReference type="InterPro" id="IPR013784">
    <property type="entry name" value="Carb-bd-like_fold"/>
</dbReference>
<comment type="caution">
    <text evidence="3">The sequence shown here is derived from an EMBL/GenBank/DDBJ whole genome shotgun (WGS) entry which is preliminary data.</text>
</comment>
<reference evidence="3 4" key="1">
    <citation type="submission" date="2018-08" db="EMBL/GenBank/DDBJ databases">
        <title>Genomic Encyclopedia of Archaeal and Bacterial Type Strains, Phase II (KMG-II): from individual species to whole genera.</title>
        <authorList>
            <person name="Goeker M."/>
        </authorList>
    </citation>
    <scope>NUCLEOTIDE SEQUENCE [LARGE SCALE GENOMIC DNA]</scope>
    <source>
        <strain evidence="3 4">DSM 2261</strain>
    </source>
</reference>
<evidence type="ECO:0000259" key="2">
    <source>
        <dbReference type="PROSITE" id="PS50106"/>
    </source>
</evidence>
<keyword evidence="3" id="KW-0645">Protease</keyword>
<dbReference type="EMBL" id="QUMU01000011">
    <property type="protein sequence ID" value="REG26660.1"/>
    <property type="molecule type" value="Genomic_DNA"/>
</dbReference>
<dbReference type="PROSITE" id="PS50106">
    <property type="entry name" value="PDZ"/>
    <property type="match status" value="1"/>
</dbReference>
<proteinExistence type="predicted"/>
<dbReference type="Pfam" id="PF17820">
    <property type="entry name" value="PDZ_6"/>
    <property type="match status" value="1"/>
</dbReference>
<dbReference type="SUPFAM" id="SSF49452">
    <property type="entry name" value="Starch-binding domain-like"/>
    <property type="match status" value="2"/>
</dbReference>
<evidence type="ECO:0000256" key="1">
    <source>
        <dbReference type="SAM" id="MobiDB-lite"/>
    </source>
</evidence>
<sequence>MDRKRTLGLLAIVLVLLGALLLVLRGRGGEQEPQAPRTGSTAASTAAPTQTAKETPPRPKPAHTATALPTRLVPATYAERSTEANGAFEGRVISATTGEGVEGAELTFAGSGGATSARTDAGGRFRFVPYTAGTWQLAVVTARGYLPFGPEWGQSPIRFTAVPGQRISDIVLALTPEVELLGRVEGADGQPVAGARVRVLTGRGGESVLFPTSDRYTSDARGEFRFHGPEGAIVEARHPAHASARAEVTSATLLARRLVLKLGGHEGTEATPPGDASLAGRVVDGSGRAVAGALVSVTSAASAWPRLYGDALGYEQVTDEEGRFTVEGLEPGSYDVTARLMGLSPGELRDVAPGRKDLVLTLGQGARLVGTVRDAATGKPMSSFTLAVLTKRGPLQRVPFAQLSFIDARGHYELAGVPAGSYVVQVAAYGYAPSETHVEVPRNTLGTVTADVSLGRGAKMTGRVVEEGSNLPLERARIAVEGMSGEGALSVRYDALTDAEGHFTLEGLPTGQLSLYVSAEGHHSRIISGIRVGPEATAPQVLELRKTEEGEEPQLDMVGIGAVLAPREDALVVGQVFPGGGAAEAGLVTGDGIVRIDGRPVVELGFPEAIQSIRGVENSKLVLGVRKASAPGTEGSPAPIVDLTVTRRRIRK</sequence>
<dbReference type="InterPro" id="IPR036034">
    <property type="entry name" value="PDZ_sf"/>
</dbReference>
<protein>
    <submittedName>
        <fullName evidence="3">Carboxypeptidase family protein</fullName>
    </submittedName>
</protein>
<evidence type="ECO:0000313" key="4">
    <source>
        <dbReference type="Proteomes" id="UP000256345"/>
    </source>
</evidence>
<dbReference type="GO" id="GO:0004180">
    <property type="term" value="F:carboxypeptidase activity"/>
    <property type="evidence" value="ECO:0007669"/>
    <property type="project" value="UniProtKB-KW"/>
</dbReference>
<accession>A0ABX9JTC1</accession>
<feature type="compositionally biased region" description="Low complexity" evidence="1">
    <location>
        <begin position="35"/>
        <end position="52"/>
    </location>
</feature>
<gene>
    <name evidence="3" type="ORF">ATI61_111210</name>
</gene>
<dbReference type="Gene3D" id="2.60.40.1120">
    <property type="entry name" value="Carboxypeptidase-like, regulatory domain"/>
    <property type="match status" value="4"/>
</dbReference>
<dbReference type="InterPro" id="IPR008969">
    <property type="entry name" value="CarboxyPept-like_regulatory"/>
</dbReference>
<dbReference type="Pfam" id="PF13620">
    <property type="entry name" value="CarboxypepD_reg"/>
    <property type="match status" value="4"/>
</dbReference>
<dbReference type="Proteomes" id="UP000256345">
    <property type="component" value="Unassembled WGS sequence"/>
</dbReference>
<feature type="domain" description="PDZ" evidence="2">
    <location>
        <begin position="541"/>
        <end position="628"/>
    </location>
</feature>
<name>A0ABX9JTC1_9BACT</name>
<dbReference type="RefSeq" id="WP_053067185.1">
    <property type="nucleotide sequence ID" value="NZ_CP011509.1"/>
</dbReference>
<dbReference type="Gene3D" id="2.30.42.10">
    <property type="match status" value="1"/>
</dbReference>
<dbReference type="SUPFAM" id="SSF50156">
    <property type="entry name" value="PDZ domain-like"/>
    <property type="match status" value="1"/>
</dbReference>
<evidence type="ECO:0000313" key="3">
    <source>
        <dbReference type="EMBL" id="REG26660.1"/>
    </source>
</evidence>
<dbReference type="SMART" id="SM00228">
    <property type="entry name" value="PDZ"/>
    <property type="match status" value="1"/>
</dbReference>
<dbReference type="SUPFAM" id="SSF49464">
    <property type="entry name" value="Carboxypeptidase regulatory domain-like"/>
    <property type="match status" value="2"/>
</dbReference>
<organism evidence="3 4">
    <name type="scientific">Archangium gephyra</name>
    <dbReference type="NCBI Taxonomy" id="48"/>
    <lineage>
        <taxon>Bacteria</taxon>
        <taxon>Pseudomonadati</taxon>
        <taxon>Myxococcota</taxon>
        <taxon>Myxococcia</taxon>
        <taxon>Myxococcales</taxon>
        <taxon>Cystobacterineae</taxon>
        <taxon>Archangiaceae</taxon>
        <taxon>Archangium</taxon>
    </lineage>
</organism>
<dbReference type="InterPro" id="IPR041489">
    <property type="entry name" value="PDZ_6"/>
</dbReference>
<feature type="region of interest" description="Disordered" evidence="1">
    <location>
        <begin position="29"/>
        <end position="66"/>
    </location>
</feature>
<keyword evidence="3" id="KW-0378">Hydrolase</keyword>
<dbReference type="InterPro" id="IPR001478">
    <property type="entry name" value="PDZ"/>
</dbReference>
<keyword evidence="4" id="KW-1185">Reference proteome</keyword>
<keyword evidence="3" id="KW-0121">Carboxypeptidase</keyword>